<feature type="compositionally biased region" description="Low complexity" evidence="4">
    <location>
        <begin position="275"/>
        <end position="288"/>
    </location>
</feature>
<dbReference type="PROSITE" id="PS50082">
    <property type="entry name" value="WD_REPEATS_2"/>
    <property type="match status" value="3"/>
</dbReference>
<dbReference type="CDD" id="cd00200">
    <property type="entry name" value="WD40"/>
    <property type="match status" value="2"/>
</dbReference>
<dbReference type="InterPro" id="IPR013249">
    <property type="entry name" value="RNA_pol_sigma70_r4_t2"/>
</dbReference>
<sequence>MTGSARLIQLARDITPRTEVAPADTVLLQRYAVERDEAAFAELVRRNGPLVLRTCRHVLGESAADDAFQAVFLLLVRSAGRLTRPGALAGWLHAAAVRIAHRARRGEDRRRKRESARRVPAPTSDDLTWKEVREVLDAEIAALSENYRLPLVLCYLQELTHEEAARRIGCEPGVLRGRLDRGRDRLRLRLARYGLPLAAPALVFGAPPPVSAALVERTVAVVMASAGSGVPPALAALLGGSPRWRAVLLAPAVTVLAFVLAAAGQPVEAPPAPAPAAHATQPVAKAAPTPTTDVFGDPLPPGAVARLGSIRFHHGETIESMIVGADGKLVASRGRDGYKLWDGESGRPIALWDGLTKPGPQHIRFTLSSAGAKLVAIVRDQNESRLIDPVSGETIRKLPPISELSVAGLAPDGKTVAVLQRDIGAQGLAAFRIWNADKERWTDLGPCSGQAVFHNPIQFSTDSKRVAYWLTDGSVSVWDAGTAKSLLQLPPTGQQFTEAVCFSPDGKLLAREDQKTTKVRMWDVDTGKELPELADQPERLGQFLAFSPDGKTLAGGAKATTIRIWDLGTRKKLRDIQVHDFQVFHAAFTGDGKRLFAADGRRVSVWDAATGKPVDDTGGHRYTISDATWSRDGTRVVSGASYTDNVARVWDATTGRKVLEFVGHKSGIERIAYSPDGSLLATGSQDGTVRLWEPVTGKELHSFVAKDGMVRALTFTPDGKFLVSGGQKALHVWDVIGRKEVRTIPHTGGVVSRLVFFRDGKRVLVRDGAPGARVIDFATGKEEFRLAEKWSGAVAVSPDERYLALADKDGAVGLADAGTGRELRVLVEPVAKEPGDRGSPALEFSPDGRTLAATHGADVRVYEVATGSERLRFTGHVGKPWGVRFSPDGTRLCTFATDRTLLIWDATGGRLSPAPTPQNADAAWADLADPSARKGFAAIRYLSTDPTAALKFITDRVEPLAPADPKIVAALIGKLGSSDFAEREGASKELTALAPTAATQLRAAAGKSDVPEVRTRLNAILTNVKETKLSGEHLRAVRAVEVLERIGTPEAQTLLARLATGGPDLTLTRDAAGALGRLKGKK</sequence>
<reference evidence="7 8" key="1">
    <citation type="submission" date="2021-04" db="EMBL/GenBank/DDBJ databases">
        <authorList>
            <person name="Ivanova A."/>
        </authorList>
    </citation>
    <scope>NUCLEOTIDE SEQUENCE [LARGE SCALE GENOMIC DNA]</scope>
    <source>
        <strain evidence="7 8">G18</strain>
    </source>
</reference>
<dbReference type="InterPro" id="IPR007627">
    <property type="entry name" value="RNA_pol_sigma70_r2"/>
</dbReference>
<dbReference type="RefSeq" id="WP_210654391.1">
    <property type="nucleotide sequence ID" value="NZ_JAGKQQ010000001.1"/>
</dbReference>
<dbReference type="Pfam" id="PF04542">
    <property type="entry name" value="Sigma70_r2"/>
    <property type="match status" value="1"/>
</dbReference>
<evidence type="ECO:0000259" key="5">
    <source>
        <dbReference type="Pfam" id="PF04542"/>
    </source>
</evidence>
<feature type="region of interest" description="Disordered" evidence="4">
    <location>
        <begin position="269"/>
        <end position="298"/>
    </location>
</feature>
<dbReference type="Pfam" id="PF00400">
    <property type="entry name" value="WD40"/>
    <property type="match status" value="5"/>
</dbReference>
<feature type="domain" description="RNA polymerase sigma-70 region 2" evidence="5">
    <location>
        <begin position="43"/>
        <end position="110"/>
    </location>
</feature>
<dbReference type="EMBL" id="JAGKQQ010000001">
    <property type="protein sequence ID" value="MBP3956361.1"/>
    <property type="molecule type" value="Genomic_DNA"/>
</dbReference>
<feature type="repeat" description="WD" evidence="3">
    <location>
        <begin position="661"/>
        <end position="702"/>
    </location>
</feature>
<dbReference type="PANTHER" id="PTHR22847">
    <property type="entry name" value="WD40 REPEAT PROTEIN"/>
    <property type="match status" value="1"/>
</dbReference>
<dbReference type="Proteomes" id="UP000676565">
    <property type="component" value="Unassembled WGS sequence"/>
</dbReference>
<dbReference type="SMART" id="SM00320">
    <property type="entry name" value="WD40"/>
    <property type="match status" value="11"/>
</dbReference>
<keyword evidence="8" id="KW-1185">Reference proteome</keyword>
<dbReference type="InterPro" id="IPR001680">
    <property type="entry name" value="WD40_rpt"/>
</dbReference>
<evidence type="ECO:0000256" key="2">
    <source>
        <dbReference type="ARBA" id="ARBA00022737"/>
    </source>
</evidence>
<evidence type="ECO:0000256" key="3">
    <source>
        <dbReference type="PROSITE-ProRule" id="PRU00221"/>
    </source>
</evidence>
<dbReference type="InterPro" id="IPR014284">
    <property type="entry name" value="RNA_pol_sigma-70_dom"/>
</dbReference>
<gene>
    <name evidence="7" type="ORF">J8F10_13835</name>
</gene>
<keyword evidence="2" id="KW-0677">Repeat</keyword>
<dbReference type="PANTHER" id="PTHR22847:SF637">
    <property type="entry name" value="WD REPEAT DOMAIN 5B"/>
    <property type="match status" value="1"/>
</dbReference>
<feature type="domain" description="RNA polymerase sigma factor 70 region 4 type 2" evidence="6">
    <location>
        <begin position="134"/>
        <end position="186"/>
    </location>
</feature>
<dbReference type="InterPro" id="IPR013325">
    <property type="entry name" value="RNA_pol_sigma_r2"/>
</dbReference>
<organism evidence="7 8">
    <name type="scientific">Gemmata palustris</name>
    <dbReference type="NCBI Taxonomy" id="2822762"/>
    <lineage>
        <taxon>Bacteria</taxon>
        <taxon>Pseudomonadati</taxon>
        <taxon>Planctomycetota</taxon>
        <taxon>Planctomycetia</taxon>
        <taxon>Gemmatales</taxon>
        <taxon>Gemmataceae</taxon>
        <taxon>Gemmata</taxon>
    </lineage>
</organism>
<dbReference type="Gene3D" id="1.10.1740.10">
    <property type="match status" value="1"/>
</dbReference>
<dbReference type="InterPro" id="IPR036388">
    <property type="entry name" value="WH-like_DNA-bd_sf"/>
</dbReference>
<evidence type="ECO:0000256" key="4">
    <source>
        <dbReference type="SAM" id="MobiDB-lite"/>
    </source>
</evidence>
<evidence type="ECO:0000313" key="8">
    <source>
        <dbReference type="Proteomes" id="UP000676565"/>
    </source>
</evidence>
<dbReference type="Pfam" id="PF08281">
    <property type="entry name" value="Sigma70_r4_2"/>
    <property type="match status" value="1"/>
</dbReference>
<dbReference type="Gene3D" id="1.10.10.10">
    <property type="entry name" value="Winged helix-like DNA-binding domain superfamily/Winged helix DNA-binding domain"/>
    <property type="match status" value="1"/>
</dbReference>
<dbReference type="SUPFAM" id="SSF88659">
    <property type="entry name" value="Sigma3 and sigma4 domains of RNA polymerase sigma factors"/>
    <property type="match status" value="1"/>
</dbReference>
<name>A0ABS5BRM0_9BACT</name>
<proteinExistence type="predicted"/>
<protein>
    <submittedName>
        <fullName evidence="7">Sigma-70 family RNA polymerase sigma factor</fullName>
    </submittedName>
</protein>
<accession>A0ABS5BRM0</accession>
<dbReference type="PROSITE" id="PS50294">
    <property type="entry name" value="WD_REPEATS_REGION"/>
    <property type="match status" value="2"/>
</dbReference>
<keyword evidence="1 3" id="KW-0853">WD repeat</keyword>
<comment type="caution">
    <text evidence="7">The sequence shown here is derived from an EMBL/GenBank/DDBJ whole genome shotgun (WGS) entry which is preliminary data.</text>
</comment>
<dbReference type="InterPro" id="IPR011047">
    <property type="entry name" value="Quinoprotein_ADH-like_sf"/>
</dbReference>
<dbReference type="InterPro" id="IPR015943">
    <property type="entry name" value="WD40/YVTN_repeat-like_dom_sf"/>
</dbReference>
<dbReference type="Gene3D" id="2.130.10.10">
    <property type="entry name" value="YVTN repeat-like/Quinoprotein amine dehydrogenase"/>
    <property type="match status" value="3"/>
</dbReference>
<evidence type="ECO:0000256" key="1">
    <source>
        <dbReference type="ARBA" id="ARBA00022574"/>
    </source>
</evidence>
<dbReference type="NCBIfam" id="TIGR02937">
    <property type="entry name" value="sigma70-ECF"/>
    <property type="match status" value="1"/>
</dbReference>
<dbReference type="SUPFAM" id="SSF50998">
    <property type="entry name" value="Quinoprotein alcohol dehydrogenase-like"/>
    <property type="match status" value="1"/>
</dbReference>
<feature type="repeat" description="WD" evidence="3">
    <location>
        <begin position="544"/>
        <end position="575"/>
    </location>
</feature>
<feature type="repeat" description="WD" evidence="3">
    <location>
        <begin position="873"/>
        <end position="914"/>
    </location>
</feature>
<evidence type="ECO:0000259" key="6">
    <source>
        <dbReference type="Pfam" id="PF08281"/>
    </source>
</evidence>
<dbReference type="SUPFAM" id="SSF50960">
    <property type="entry name" value="TolB, C-terminal domain"/>
    <property type="match status" value="1"/>
</dbReference>
<evidence type="ECO:0000313" key="7">
    <source>
        <dbReference type="EMBL" id="MBP3956361.1"/>
    </source>
</evidence>
<dbReference type="InterPro" id="IPR013324">
    <property type="entry name" value="RNA_pol_sigma_r3/r4-like"/>
</dbReference>
<dbReference type="SUPFAM" id="SSF88946">
    <property type="entry name" value="Sigma2 domain of RNA polymerase sigma factors"/>
    <property type="match status" value="1"/>
</dbReference>